<dbReference type="Proteomes" id="UP001143307">
    <property type="component" value="Unassembled WGS sequence"/>
</dbReference>
<organism evidence="1 2">
    <name type="scientific">Candidatus Seongchinamella marina</name>
    <dbReference type="NCBI Taxonomy" id="2518990"/>
    <lineage>
        <taxon>Bacteria</taxon>
        <taxon>Pseudomonadati</taxon>
        <taxon>Pseudomonadota</taxon>
        <taxon>Gammaproteobacteria</taxon>
        <taxon>Cellvibrionales</taxon>
        <taxon>Halieaceae</taxon>
        <taxon>Seongchinamella</taxon>
    </lineage>
</organism>
<dbReference type="InterPro" id="IPR021857">
    <property type="entry name" value="DUF3467"/>
</dbReference>
<proteinExistence type="predicted"/>
<accession>A0ABT3SU40</accession>
<evidence type="ECO:0000313" key="2">
    <source>
        <dbReference type="Proteomes" id="UP001143307"/>
    </source>
</evidence>
<evidence type="ECO:0000313" key="1">
    <source>
        <dbReference type="EMBL" id="MCX2973494.1"/>
    </source>
</evidence>
<name>A0ABT3SU40_9GAMM</name>
<dbReference type="RefSeq" id="WP_279252391.1">
    <property type="nucleotide sequence ID" value="NZ_SHNP01000002.1"/>
</dbReference>
<dbReference type="EMBL" id="SHNP01000002">
    <property type="protein sequence ID" value="MCX2973494.1"/>
    <property type="molecule type" value="Genomic_DNA"/>
</dbReference>
<comment type="caution">
    <text evidence="1">The sequence shown here is derived from an EMBL/GenBank/DDBJ whole genome shotgun (WGS) entry which is preliminary data.</text>
</comment>
<protein>
    <submittedName>
        <fullName evidence="1">DUF3467 domain-containing protein</fullName>
    </submittedName>
</protein>
<dbReference type="Pfam" id="PF11950">
    <property type="entry name" value="DUF3467"/>
    <property type="match status" value="1"/>
</dbReference>
<sequence length="105" mass="11390">MSKDKQAEEKSPAEASGLKVNWDSSSMSTSYANVVNANSTREEVSVFFGTNQSLSGADSKELTVELDNRIVLNPYAAKRLSILLGRVVADYEKKFGDLNLGAAQE</sequence>
<keyword evidence="2" id="KW-1185">Reference proteome</keyword>
<reference evidence="1" key="1">
    <citation type="submission" date="2019-02" db="EMBL/GenBank/DDBJ databases">
        <authorList>
            <person name="Li S.-H."/>
        </authorList>
    </citation>
    <scope>NUCLEOTIDE SEQUENCE</scope>
    <source>
        <strain evidence="1">IMCC8485</strain>
    </source>
</reference>
<gene>
    <name evidence="1" type="ORF">EYC87_07835</name>
</gene>